<reference evidence="2" key="1">
    <citation type="submission" date="2018-11" db="EMBL/GenBank/DDBJ databases">
        <authorList>
            <person name="Alioto T."/>
            <person name="Alioto T."/>
        </authorList>
    </citation>
    <scope>NUCLEOTIDE SEQUENCE</scope>
</reference>
<feature type="region of interest" description="Disordered" evidence="1">
    <location>
        <begin position="693"/>
        <end position="717"/>
    </location>
</feature>
<evidence type="ECO:0000313" key="2">
    <source>
        <dbReference type="EMBL" id="VDI30197.1"/>
    </source>
</evidence>
<keyword evidence="3" id="KW-1185">Reference proteome</keyword>
<gene>
    <name evidence="2" type="ORF">MGAL_10B040453</name>
</gene>
<dbReference type="Proteomes" id="UP000596742">
    <property type="component" value="Unassembled WGS sequence"/>
</dbReference>
<evidence type="ECO:0000256" key="1">
    <source>
        <dbReference type="SAM" id="MobiDB-lite"/>
    </source>
</evidence>
<comment type="caution">
    <text evidence="2">The sequence shown here is derived from an EMBL/GenBank/DDBJ whole genome shotgun (WGS) entry which is preliminary data.</text>
</comment>
<name>A0A8B6E8B7_MYTGA</name>
<dbReference type="EMBL" id="UYJE01004674">
    <property type="protein sequence ID" value="VDI30197.1"/>
    <property type="molecule type" value="Genomic_DNA"/>
</dbReference>
<sequence>MDRKYGSVQLLQLFCVILFFPTISTNKGEIERLQREMGKLSRQVMLQQLFIEEKIRSDGDSGLKQTRIINDGTKPYHFPTTRSKRGVAAIHDHSHMKRTIGVGEFVAVLNGVEFRTRHNDPELRMPSTTSKTFLETEEIPFPDVPPEVTQKPTEAEQVQEMREWFRAFNDQNYTERDYRKYFKPVLCYLEGMWVYDNHTDILEPFLSDRHQFDASTFDDLEEKIMFTSYGGRKDGLENFGWLPKTIINIENGKSPLYGQWIYRIVCHPLKRDLPLNRLRMADDLSSRMMFLRSEEEETKTRRARFKLNQRDSNVWNERFNQNPALIDSLMGEIPGLDNYGGNLTDEALNLPAYSADGKNMKKKKLLNSAYYHRFWEEIRPDYMRLSLRKRAFADSNLFMSMTSQPQVGGKTLNYCSKEESLQNKPCKYYNQRWSYAVPFEIIYLNPLSNWNPYNITYKGHYKNDPEAQYVTENGKRNGGNDIHTAYNGTNSWYFFQTPQSFYSGKEKKRGNTGNGGIGVLDRNGKVRYTRSAGIRVFLPEIKDIGIIRQRYPIVPLYSEGNTAYKEMESLKDIVLENNKYLKMFHNVLEDESIEKLRKEQIKLSVKSGITLVMSMATISNPGPHTHYIDLSAENVKALKSNKKLNVRSSEDSGHFHRVKIIYRPHLSNPFVMKRCDNKRKCWDGHKKLLLESEAQIPEVEEAGKEVNEDERPESYNE</sequence>
<evidence type="ECO:0000313" key="3">
    <source>
        <dbReference type="Proteomes" id="UP000596742"/>
    </source>
</evidence>
<organism evidence="2 3">
    <name type="scientific">Mytilus galloprovincialis</name>
    <name type="common">Mediterranean mussel</name>
    <dbReference type="NCBI Taxonomy" id="29158"/>
    <lineage>
        <taxon>Eukaryota</taxon>
        <taxon>Metazoa</taxon>
        <taxon>Spiralia</taxon>
        <taxon>Lophotrochozoa</taxon>
        <taxon>Mollusca</taxon>
        <taxon>Bivalvia</taxon>
        <taxon>Autobranchia</taxon>
        <taxon>Pteriomorphia</taxon>
        <taxon>Mytilida</taxon>
        <taxon>Mytiloidea</taxon>
        <taxon>Mytilidae</taxon>
        <taxon>Mytilinae</taxon>
        <taxon>Mytilus</taxon>
    </lineage>
</organism>
<proteinExistence type="predicted"/>
<dbReference type="AlphaFoldDB" id="A0A8B6E8B7"/>
<dbReference type="OrthoDB" id="6059742at2759"/>
<protein>
    <submittedName>
        <fullName evidence="2">Uncharacterized protein</fullName>
    </submittedName>
</protein>
<accession>A0A8B6E8B7</accession>